<dbReference type="InterPro" id="IPR046960">
    <property type="entry name" value="PPR_At4g14850-like_plant"/>
</dbReference>
<reference evidence="1 2" key="1">
    <citation type="journal article" date="2022" name="G3 (Bethesda)">
        <title>Whole-genome sequence and methylome profiling of the almond [Prunus dulcis (Mill.) D.A. Webb] cultivar 'Nonpareil'.</title>
        <authorList>
            <person name="D'Amico-Willman K.M."/>
            <person name="Ouma W.Z."/>
            <person name="Meulia T."/>
            <person name="Sideli G.M."/>
            <person name="Gradziel T.M."/>
            <person name="Fresnedo-Ramirez J."/>
        </authorList>
    </citation>
    <scope>NUCLEOTIDE SEQUENCE [LARGE SCALE GENOMIC DNA]</scope>
    <source>
        <strain evidence="1">Clone GOH B32 T37-40</strain>
    </source>
</reference>
<dbReference type="PANTHER" id="PTHR47926">
    <property type="entry name" value="PENTATRICOPEPTIDE REPEAT-CONTAINING PROTEIN"/>
    <property type="match status" value="1"/>
</dbReference>
<sequence>MLDYSDEAIFLYVQMVVKGILPDKFTFPFLLSACSKVLAFYEGVQLHGALVKMGLMEDAFIENSLIHFYVECEKLDYSQRCSMEWLRLISN</sequence>
<dbReference type="PANTHER" id="PTHR47926:SF359">
    <property type="entry name" value="PENTACOTRIPEPTIDE-REPEAT REGION OF PRORP DOMAIN-CONTAINING PROTEIN"/>
    <property type="match status" value="1"/>
</dbReference>
<dbReference type="GO" id="GO:0009451">
    <property type="term" value="P:RNA modification"/>
    <property type="evidence" value="ECO:0007669"/>
    <property type="project" value="InterPro"/>
</dbReference>
<evidence type="ECO:0008006" key="3">
    <source>
        <dbReference type="Google" id="ProtNLM"/>
    </source>
</evidence>
<dbReference type="AlphaFoldDB" id="A0AAD4VFU7"/>
<dbReference type="EMBL" id="JAJFAZ020000006">
    <property type="protein sequence ID" value="KAI5323117.1"/>
    <property type="molecule type" value="Genomic_DNA"/>
</dbReference>
<protein>
    <recommendedName>
        <fullName evidence="3">Pentatricopeptide repeat-containing protein</fullName>
    </recommendedName>
</protein>
<dbReference type="InterPro" id="IPR011990">
    <property type="entry name" value="TPR-like_helical_dom_sf"/>
</dbReference>
<accession>A0AAD4VFU7</accession>
<dbReference type="GO" id="GO:0003723">
    <property type="term" value="F:RNA binding"/>
    <property type="evidence" value="ECO:0007669"/>
    <property type="project" value="InterPro"/>
</dbReference>
<proteinExistence type="predicted"/>
<evidence type="ECO:0000313" key="1">
    <source>
        <dbReference type="EMBL" id="KAI5323117.1"/>
    </source>
</evidence>
<gene>
    <name evidence="1" type="ORF">L3X38_032189</name>
</gene>
<name>A0AAD4VFU7_PRUDU</name>
<evidence type="ECO:0000313" key="2">
    <source>
        <dbReference type="Proteomes" id="UP001054821"/>
    </source>
</evidence>
<organism evidence="1 2">
    <name type="scientific">Prunus dulcis</name>
    <name type="common">Almond</name>
    <name type="synonym">Amygdalus dulcis</name>
    <dbReference type="NCBI Taxonomy" id="3755"/>
    <lineage>
        <taxon>Eukaryota</taxon>
        <taxon>Viridiplantae</taxon>
        <taxon>Streptophyta</taxon>
        <taxon>Embryophyta</taxon>
        <taxon>Tracheophyta</taxon>
        <taxon>Spermatophyta</taxon>
        <taxon>Magnoliopsida</taxon>
        <taxon>eudicotyledons</taxon>
        <taxon>Gunneridae</taxon>
        <taxon>Pentapetalae</taxon>
        <taxon>rosids</taxon>
        <taxon>fabids</taxon>
        <taxon>Rosales</taxon>
        <taxon>Rosaceae</taxon>
        <taxon>Amygdaloideae</taxon>
        <taxon>Amygdaleae</taxon>
        <taxon>Prunus</taxon>
    </lineage>
</organism>
<comment type="caution">
    <text evidence="1">The sequence shown here is derived from an EMBL/GenBank/DDBJ whole genome shotgun (WGS) entry which is preliminary data.</text>
</comment>
<dbReference type="Gene3D" id="1.25.40.10">
    <property type="entry name" value="Tetratricopeptide repeat domain"/>
    <property type="match status" value="1"/>
</dbReference>
<keyword evidence="2" id="KW-1185">Reference proteome</keyword>
<dbReference type="Proteomes" id="UP001054821">
    <property type="component" value="Chromosome 6"/>
</dbReference>